<name>A0ACC0DCH4_9PEZI</name>
<sequence>MAVATLSGKTRIVELHFDKKDVFYIQEDIARYHSAAIDQQIKDRPPEGGSNLIKVYLDWCKTPSYVSEETSNTQYRDAMILFLDYVHHNGLESNDAGFWNTYPQYLPSDYHMVHAWILGSVLKAKGFQDCIFRDLVNRDVPATPDLLSSVWWATSNTNKWSATSNTRKSGLPALMMDMHVANLLVTGDYYLRSYYCNEPFMAYVIASLVKRLIAAYAWAGRVVKKGSSISTLDIKNLEEIIAPEVDTLAYYPNQEK</sequence>
<reference evidence="1 2" key="1">
    <citation type="journal article" date="2022" name="New Phytol.">
        <title>Ecological generalism drives hyperdiversity of secondary metabolite gene clusters in xylarialean endophytes.</title>
        <authorList>
            <person name="Franco M.E.E."/>
            <person name="Wisecaver J.H."/>
            <person name="Arnold A.E."/>
            <person name="Ju Y.M."/>
            <person name="Slot J.C."/>
            <person name="Ahrendt S."/>
            <person name="Moore L.P."/>
            <person name="Eastman K.E."/>
            <person name="Scott K."/>
            <person name="Konkel Z."/>
            <person name="Mondo S.J."/>
            <person name="Kuo A."/>
            <person name="Hayes R.D."/>
            <person name="Haridas S."/>
            <person name="Andreopoulos B."/>
            <person name="Riley R."/>
            <person name="LaButti K."/>
            <person name="Pangilinan J."/>
            <person name="Lipzen A."/>
            <person name="Amirebrahimi M."/>
            <person name="Yan J."/>
            <person name="Adam C."/>
            <person name="Keymanesh K."/>
            <person name="Ng V."/>
            <person name="Louie K."/>
            <person name="Northen T."/>
            <person name="Drula E."/>
            <person name="Henrissat B."/>
            <person name="Hsieh H.M."/>
            <person name="Youens-Clark K."/>
            <person name="Lutzoni F."/>
            <person name="Miadlikowska J."/>
            <person name="Eastwood D.C."/>
            <person name="Hamelin R.C."/>
            <person name="Grigoriev I.V."/>
            <person name="U'Ren J.M."/>
        </authorList>
    </citation>
    <scope>NUCLEOTIDE SEQUENCE [LARGE SCALE GENOMIC DNA]</scope>
    <source>
        <strain evidence="1 2">ER1909</strain>
    </source>
</reference>
<dbReference type="Proteomes" id="UP001497680">
    <property type="component" value="Unassembled WGS sequence"/>
</dbReference>
<proteinExistence type="predicted"/>
<comment type="caution">
    <text evidence="1">The sequence shown here is derived from an EMBL/GenBank/DDBJ whole genome shotgun (WGS) entry which is preliminary data.</text>
</comment>
<gene>
    <name evidence="1" type="ORF">F4821DRAFT_256248</name>
</gene>
<keyword evidence="2" id="KW-1185">Reference proteome</keyword>
<organism evidence="1 2">
    <name type="scientific">Hypoxylon rubiginosum</name>
    <dbReference type="NCBI Taxonomy" id="110542"/>
    <lineage>
        <taxon>Eukaryota</taxon>
        <taxon>Fungi</taxon>
        <taxon>Dikarya</taxon>
        <taxon>Ascomycota</taxon>
        <taxon>Pezizomycotina</taxon>
        <taxon>Sordariomycetes</taxon>
        <taxon>Xylariomycetidae</taxon>
        <taxon>Xylariales</taxon>
        <taxon>Hypoxylaceae</taxon>
        <taxon>Hypoxylon</taxon>
    </lineage>
</organism>
<protein>
    <submittedName>
        <fullName evidence="1">Uncharacterized protein</fullName>
    </submittedName>
</protein>
<accession>A0ACC0DCH4</accession>
<evidence type="ECO:0000313" key="1">
    <source>
        <dbReference type="EMBL" id="KAI6090100.1"/>
    </source>
</evidence>
<dbReference type="EMBL" id="MU394292">
    <property type="protein sequence ID" value="KAI6090100.1"/>
    <property type="molecule type" value="Genomic_DNA"/>
</dbReference>
<evidence type="ECO:0000313" key="2">
    <source>
        <dbReference type="Proteomes" id="UP001497680"/>
    </source>
</evidence>